<dbReference type="RefSeq" id="WP_189491820.1">
    <property type="nucleotide sequence ID" value="NZ_BMZG01000003.1"/>
</dbReference>
<dbReference type="EMBL" id="BMZG01000003">
    <property type="protein sequence ID" value="GHA69230.1"/>
    <property type="molecule type" value="Genomic_DNA"/>
</dbReference>
<sequence length="238" mass="27436">MKSTNHTDQINAPIRERFFHDAHLWLMLFAFFIAVALPFRWHTIALWACAFCAVGFFQGITWRFALKSLAVAFALSISIWLLNVFFHTEDITAEQAQLKANQTALKIWSLTWVALLSAKMINVRDVITYALQRRWLSTQIAYAMLVGIGAITLLRAESRRIMLNAKLRGIKGLQKFSQWIPLLIFSLRHAQRGAMSLRARGLTKDKVFYYNYQATHGQIGRSIALWLVLMLMAWTSER</sequence>
<keyword evidence="4 6" id="KW-1133">Transmembrane helix</keyword>
<feature type="transmembrane region" description="Helical" evidence="6">
    <location>
        <begin position="22"/>
        <end position="39"/>
    </location>
</feature>
<dbReference type="AlphaFoldDB" id="A0A8J3CM89"/>
<evidence type="ECO:0008006" key="9">
    <source>
        <dbReference type="Google" id="ProtNLM"/>
    </source>
</evidence>
<evidence type="ECO:0000256" key="3">
    <source>
        <dbReference type="ARBA" id="ARBA00022692"/>
    </source>
</evidence>
<dbReference type="Proteomes" id="UP000614287">
    <property type="component" value="Unassembled WGS sequence"/>
</dbReference>
<keyword evidence="8" id="KW-1185">Reference proteome</keyword>
<evidence type="ECO:0000256" key="5">
    <source>
        <dbReference type="ARBA" id="ARBA00023136"/>
    </source>
</evidence>
<comment type="subcellular location">
    <subcellularLocation>
        <location evidence="1">Membrane</location>
        <topology evidence="1">Multi-pass membrane protein</topology>
    </subcellularLocation>
</comment>
<name>A0A8J3CM89_9BURK</name>
<protein>
    <recommendedName>
        <fullName evidence="9">Cobalt transport protein</fullName>
    </recommendedName>
</protein>
<proteinExistence type="inferred from homology"/>
<keyword evidence="3 6" id="KW-0812">Transmembrane</keyword>
<dbReference type="CDD" id="cd16914">
    <property type="entry name" value="EcfT"/>
    <property type="match status" value="1"/>
</dbReference>
<evidence type="ECO:0000256" key="2">
    <source>
        <dbReference type="ARBA" id="ARBA00008564"/>
    </source>
</evidence>
<feature type="transmembrane region" description="Helical" evidence="6">
    <location>
        <begin position="135"/>
        <end position="154"/>
    </location>
</feature>
<evidence type="ECO:0000256" key="1">
    <source>
        <dbReference type="ARBA" id="ARBA00004141"/>
    </source>
</evidence>
<reference evidence="7" key="2">
    <citation type="submission" date="2020-09" db="EMBL/GenBank/DDBJ databases">
        <authorList>
            <person name="Sun Q."/>
            <person name="Kim S."/>
        </authorList>
    </citation>
    <scope>NUCLEOTIDE SEQUENCE</scope>
    <source>
        <strain evidence="7">KCTC 32501</strain>
    </source>
</reference>
<comment type="caution">
    <text evidence="7">The sequence shown here is derived from an EMBL/GenBank/DDBJ whole genome shotgun (WGS) entry which is preliminary data.</text>
</comment>
<comment type="similarity">
    <text evidence="2">Belongs to the CbiQ family.</text>
</comment>
<feature type="transmembrane region" description="Helical" evidence="6">
    <location>
        <begin position="68"/>
        <end position="86"/>
    </location>
</feature>
<dbReference type="InterPro" id="IPR003339">
    <property type="entry name" value="ABC/ECF_trnsptr_transmembrane"/>
</dbReference>
<evidence type="ECO:0000256" key="6">
    <source>
        <dbReference type="SAM" id="Phobius"/>
    </source>
</evidence>
<keyword evidence="5 6" id="KW-0472">Membrane</keyword>
<organism evidence="7 8">
    <name type="scientific">Formosimonas limnophila</name>
    <dbReference type="NCBI Taxonomy" id="1384487"/>
    <lineage>
        <taxon>Bacteria</taxon>
        <taxon>Pseudomonadati</taxon>
        <taxon>Pseudomonadota</taxon>
        <taxon>Betaproteobacteria</taxon>
        <taxon>Burkholderiales</taxon>
        <taxon>Burkholderiaceae</taxon>
        <taxon>Formosimonas</taxon>
    </lineage>
</organism>
<accession>A0A8J3CM89</accession>
<dbReference type="GO" id="GO:0005886">
    <property type="term" value="C:plasma membrane"/>
    <property type="evidence" value="ECO:0007669"/>
    <property type="project" value="UniProtKB-ARBA"/>
</dbReference>
<evidence type="ECO:0000256" key="4">
    <source>
        <dbReference type="ARBA" id="ARBA00022989"/>
    </source>
</evidence>
<feature type="transmembrane region" description="Helical" evidence="6">
    <location>
        <begin position="44"/>
        <end position="62"/>
    </location>
</feature>
<evidence type="ECO:0000313" key="7">
    <source>
        <dbReference type="EMBL" id="GHA69230.1"/>
    </source>
</evidence>
<gene>
    <name evidence="7" type="ORF">GCM10009007_07580</name>
</gene>
<evidence type="ECO:0000313" key="8">
    <source>
        <dbReference type="Proteomes" id="UP000614287"/>
    </source>
</evidence>
<reference evidence="7" key="1">
    <citation type="journal article" date="2014" name="Int. J. Syst. Evol. Microbiol.">
        <title>Complete genome sequence of Corynebacterium casei LMG S-19264T (=DSM 44701T), isolated from a smear-ripened cheese.</title>
        <authorList>
            <consortium name="US DOE Joint Genome Institute (JGI-PGF)"/>
            <person name="Walter F."/>
            <person name="Albersmeier A."/>
            <person name="Kalinowski J."/>
            <person name="Ruckert C."/>
        </authorList>
    </citation>
    <scope>NUCLEOTIDE SEQUENCE</scope>
    <source>
        <strain evidence="7">KCTC 32501</strain>
    </source>
</reference>